<keyword evidence="1" id="KW-0812">Transmembrane</keyword>
<dbReference type="STRING" id="1050202.GCA_000384035_00097"/>
<organism evidence="2 3">
    <name type="scientific">Actinopolyspora mortivallis</name>
    <dbReference type="NCBI Taxonomy" id="33906"/>
    <lineage>
        <taxon>Bacteria</taxon>
        <taxon>Bacillati</taxon>
        <taxon>Actinomycetota</taxon>
        <taxon>Actinomycetes</taxon>
        <taxon>Actinopolysporales</taxon>
        <taxon>Actinopolysporaceae</taxon>
        <taxon>Actinopolyspora</taxon>
    </lineage>
</organism>
<evidence type="ECO:0000313" key="2">
    <source>
        <dbReference type="EMBL" id="PRW63868.1"/>
    </source>
</evidence>
<keyword evidence="1" id="KW-0472">Membrane</keyword>
<feature type="transmembrane region" description="Helical" evidence="1">
    <location>
        <begin position="65"/>
        <end position="86"/>
    </location>
</feature>
<proteinExistence type="predicted"/>
<keyword evidence="1" id="KW-1133">Transmembrane helix</keyword>
<dbReference type="Proteomes" id="UP000239352">
    <property type="component" value="Unassembled WGS sequence"/>
</dbReference>
<keyword evidence="3" id="KW-1185">Reference proteome</keyword>
<dbReference type="RefSeq" id="WP_106113261.1">
    <property type="nucleotide sequence ID" value="NZ_PVSR01000008.1"/>
</dbReference>
<sequence length="109" mass="11314">MRDSENEPESVGTGSAELHQPWRLGVCGAELVLAALLVVGALLAWDRSVVTIEVPGASGGTVVSRMLGSWVTLAVAAVTAAGLLVLDGSRQLVLGTRPRRRRARAGSRG</sequence>
<protein>
    <submittedName>
        <fullName evidence="2">Uncharacterized protein</fullName>
    </submittedName>
</protein>
<dbReference type="InParanoid" id="A0A2T0GXN3"/>
<gene>
    <name evidence="2" type="ORF">CEP50_07775</name>
</gene>
<evidence type="ECO:0000256" key="1">
    <source>
        <dbReference type="SAM" id="Phobius"/>
    </source>
</evidence>
<comment type="caution">
    <text evidence="2">The sequence shown here is derived from an EMBL/GenBank/DDBJ whole genome shotgun (WGS) entry which is preliminary data.</text>
</comment>
<name>A0A2T0GXN3_ACTMO</name>
<dbReference type="EMBL" id="PVSR01000008">
    <property type="protein sequence ID" value="PRW63868.1"/>
    <property type="molecule type" value="Genomic_DNA"/>
</dbReference>
<evidence type="ECO:0000313" key="3">
    <source>
        <dbReference type="Proteomes" id="UP000239352"/>
    </source>
</evidence>
<dbReference type="AlphaFoldDB" id="A0A2T0GXN3"/>
<feature type="transmembrane region" description="Helical" evidence="1">
    <location>
        <begin position="24"/>
        <end position="45"/>
    </location>
</feature>
<accession>A0A2T0GXN3</accession>
<reference evidence="2 3" key="1">
    <citation type="submission" date="2018-03" db="EMBL/GenBank/DDBJ databases">
        <title>Actinopolyspora mortivallis from Sahara, screening for active biomolecules.</title>
        <authorList>
            <person name="Selama O."/>
            <person name="Wellington E.M.H."/>
            <person name="Hacene H."/>
        </authorList>
    </citation>
    <scope>NUCLEOTIDE SEQUENCE [LARGE SCALE GENOMIC DNA]</scope>
    <source>
        <strain evidence="2 3">M5A</strain>
    </source>
</reference>